<name>A0A6S6PL64_ACEAC</name>
<reference evidence="1 2" key="1">
    <citation type="submission" date="2020-07" db="EMBL/GenBank/DDBJ databases">
        <title>Complete Genome Sequence of an acetic acid bacterium, Acetobacter aceti JCM20276.</title>
        <authorList>
            <person name="Hirose Y."/>
            <person name="Mihara H."/>
        </authorList>
    </citation>
    <scope>NUCLEOTIDE SEQUENCE [LARGE SCALE GENOMIC DNA]</scope>
    <source>
        <strain evidence="1 2">JCM20276</strain>
    </source>
</reference>
<accession>A0A6S6PL64</accession>
<dbReference type="Proteomes" id="UP000515220">
    <property type="component" value="Chromosome"/>
</dbReference>
<evidence type="ECO:0000313" key="2">
    <source>
        <dbReference type="Proteomes" id="UP000515220"/>
    </source>
</evidence>
<dbReference type="EMBL" id="AP023326">
    <property type="protein sequence ID" value="BCI65492.1"/>
    <property type="molecule type" value="Genomic_DNA"/>
</dbReference>
<dbReference type="AlphaFoldDB" id="A0A6S6PL64"/>
<dbReference type="RefSeq" id="WP_099348014.1">
    <property type="nucleotide sequence ID" value="NZ_AP023326.1"/>
</dbReference>
<sequence>MMDAVSTYGLGSRQLACFGLMHPVANEPWNVAERSAFHLAAGEVWRTDGPLTVIGCPHLAKAREIVNRHVPDWWSSACVVTGLDREGCASVIDLALPILWGANWLSSTLETLPESNARDTAAFELYVLFGVISERLEDLRQAELDRMPCCASARVWTMP</sequence>
<proteinExistence type="predicted"/>
<evidence type="ECO:0000313" key="1">
    <source>
        <dbReference type="EMBL" id="BCI65492.1"/>
    </source>
</evidence>
<organism evidence="1 2">
    <name type="scientific">Acetobacter aceti</name>
    <dbReference type="NCBI Taxonomy" id="435"/>
    <lineage>
        <taxon>Bacteria</taxon>
        <taxon>Pseudomonadati</taxon>
        <taxon>Pseudomonadota</taxon>
        <taxon>Alphaproteobacteria</taxon>
        <taxon>Acetobacterales</taxon>
        <taxon>Acetobacteraceae</taxon>
        <taxon>Acetobacter</taxon>
        <taxon>Acetobacter subgen. Acetobacter</taxon>
    </lineage>
</organism>
<gene>
    <name evidence="1" type="ORF">AAJCM20276_01160</name>
</gene>
<protein>
    <submittedName>
        <fullName evidence="1">Uncharacterized protein</fullName>
    </submittedName>
</protein>